<dbReference type="Proteomes" id="UP000178583">
    <property type="component" value="Unassembled WGS sequence"/>
</dbReference>
<feature type="transmembrane region" description="Helical" evidence="1">
    <location>
        <begin position="86"/>
        <end position="108"/>
    </location>
</feature>
<organism evidence="2 3">
    <name type="scientific">Candidatus Berkelbacteria bacterium RIFOXYA2_FULL_43_10</name>
    <dbReference type="NCBI Taxonomy" id="1797472"/>
    <lineage>
        <taxon>Bacteria</taxon>
        <taxon>Candidatus Berkelbacteria</taxon>
    </lineage>
</organism>
<gene>
    <name evidence="2" type="ORF">A2215_01335</name>
</gene>
<feature type="transmembrane region" description="Helical" evidence="1">
    <location>
        <begin position="21"/>
        <end position="40"/>
    </location>
</feature>
<feature type="transmembrane region" description="Helical" evidence="1">
    <location>
        <begin position="60"/>
        <end position="79"/>
    </location>
</feature>
<accession>A0A1F5E9C1</accession>
<dbReference type="STRING" id="1797472.A2215_01335"/>
<name>A0A1F5E9C1_9BACT</name>
<comment type="caution">
    <text evidence="2">The sequence shown here is derived from an EMBL/GenBank/DDBJ whole genome shotgun (WGS) entry which is preliminary data.</text>
</comment>
<dbReference type="AlphaFoldDB" id="A0A1F5E9C1"/>
<keyword evidence="1" id="KW-0472">Membrane</keyword>
<evidence type="ECO:0000313" key="2">
    <source>
        <dbReference type="EMBL" id="OGD63963.1"/>
    </source>
</evidence>
<dbReference type="EMBL" id="MEZY01000028">
    <property type="protein sequence ID" value="OGD63963.1"/>
    <property type="molecule type" value="Genomic_DNA"/>
</dbReference>
<sequence length="110" mass="12942">MKEQIQKFYNDFLKQYLSDTVIKIELSITIVLAIIAYIIWKSSISDNQIYVFTVLNYYPIQILLLIFIVHLVLSIYAYKNDKNISYLLNGSVVFFSALILLMEVFYLANR</sequence>
<keyword evidence="1" id="KW-1133">Transmembrane helix</keyword>
<evidence type="ECO:0000256" key="1">
    <source>
        <dbReference type="SAM" id="Phobius"/>
    </source>
</evidence>
<keyword evidence="1" id="KW-0812">Transmembrane</keyword>
<reference evidence="2 3" key="1">
    <citation type="journal article" date="2016" name="Nat. Commun.">
        <title>Thousands of microbial genomes shed light on interconnected biogeochemical processes in an aquifer system.</title>
        <authorList>
            <person name="Anantharaman K."/>
            <person name="Brown C.T."/>
            <person name="Hug L.A."/>
            <person name="Sharon I."/>
            <person name="Castelle C.J."/>
            <person name="Probst A.J."/>
            <person name="Thomas B.C."/>
            <person name="Singh A."/>
            <person name="Wilkins M.J."/>
            <person name="Karaoz U."/>
            <person name="Brodie E.L."/>
            <person name="Williams K.H."/>
            <person name="Hubbard S.S."/>
            <person name="Banfield J.F."/>
        </authorList>
    </citation>
    <scope>NUCLEOTIDE SEQUENCE [LARGE SCALE GENOMIC DNA]</scope>
</reference>
<protein>
    <submittedName>
        <fullName evidence="2">Uncharacterized protein</fullName>
    </submittedName>
</protein>
<proteinExistence type="predicted"/>
<evidence type="ECO:0000313" key="3">
    <source>
        <dbReference type="Proteomes" id="UP000178583"/>
    </source>
</evidence>